<protein>
    <submittedName>
        <fullName evidence="2">Uncharacterized protein</fullName>
    </submittedName>
</protein>
<sequence length="120" mass="13744">MDFNLGSALGDDDKVKKQDASGQEQNSLFGLGKKKSPSKEDHDKVKDQKGHGDKEHKNKDKEHKNKDKEHKNKDKEHKEHKNKDKEHKEHKDKKHKKTKEHKGHGDGNSSSSSSSEVYLL</sequence>
<accession>A0ABD0WH31</accession>
<name>A0ABD0WH31_UMBPY</name>
<organism evidence="2 3">
    <name type="scientific">Umbra pygmaea</name>
    <name type="common">Eastern mudminnow</name>
    <dbReference type="NCBI Taxonomy" id="75934"/>
    <lineage>
        <taxon>Eukaryota</taxon>
        <taxon>Metazoa</taxon>
        <taxon>Chordata</taxon>
        <taxon>Craniata</taxon>
        <taxon>Vertebrata</taxon>
        <taxon>Euteleostomi</taxon>
        <taxon>Actinopterygii</taxon>
        <taxon>Neopterygii</taxon>
        <taxon>Teleostei</taxon>
        <taxon>Protacanthopterygii</taxon>
        <taxon>Esociformes</taxon>
        <taxon>Umbridae</taxon>
        <taxon>Umbra</taxon>
    </lineage>
</organism>
<evidence type="ECO:0000313" key="3">
    <source>
        <dbReference type="Proteomes" id="UP001557470"/>
    </source>
</evidence>
<comment type="caution">
    <text evidence="2">The sequence shown here is derived from an EMBL/GenBank/DDBJ whole genome shotgun (WGS) entry which is preliminary data.</text>
</comment>
<keyword evidence="3" id="KW-1185">Reference proteome</keyword>
<dbReference type="Proteomes" id="UP001557470">
    <property type="component" value="Unassembled WGS sequence"/>
</dbReference>
<reference evidence="2 3" key="1">
    <citation type="submission" date="2024-06" db="EMBL/GenBank/DDBJ databases">
        <authorList>
            <person name="Pan Q."/>
            <person name="Wen M."/>
            <person name="Jouanno E."/>
            <person name="Zahm M."/>
            <person name="Klopp C."/>
            <person name="Cabau C."/>
            <person name="Louis A."/>
            <person name="Berthelot C."/>
            <person name="Parey E."/>
            <person name="Roest Crollius H."/>
            <person name="Montfort J."/>
            <person name="Robinson-Rechavi M."/>
            <person name="Bouchez O."/>
            <person name="Lampietro C."/>
            <person name="Lopez Roques C."/>
            <person name="Donnadieu C."/>
            <person name="Postlethwait J."/>
            <person name="Bobe J."/>
            <person name="Verreycken H."/>
            <person name="Guiguen Y."/>
        </authorList>
    </citation>
    <scope>NUCLEOTIDE SEQUENCE [LARGE SCALE GENOMIC DNA]</scope>
    <source>
        <strain evidence="2">Up_M1</strain>
        <tissue evidence="2">Testis</tissue>
    </source>
</reference>
<dbReference type="AlphaFoldDB" id="A0ABD0WH31"/>
<feature type="region of interest" description="Disordered" evidence="1">
    <location>
        <begin position="1"/>
        <end position="120"/>
    </location>
</feature>
<proteinExistence type="predicted"/>
<feature type="compositionally biased region" description="Basic residues" evidence="1">
    <location>
        <begin position="90"/>
        <end position="102"/>
    </location>
</feature>
<feature type="compositionally biased region" description="Basic and acidic residues" evidence="1">
    <location>
        <begin position="37"/>
        <end position="89"/>
    </location>
</feature>
<feature type="compositionally biased region" description="Low complexity" evidence="1">
    <location>
        <begin position="109"/>
        <end position="120"/>
    </location>
</feature>
<gene>
    <name evidence="2" type="ORF">UPYG_G00194240</name>
</gene>
<evidence type="ECO:0000256" key="1">
    <source>
        <dbReference type="SAM" id="MobiDB-lite"/>
    </source>
</evidence>
<dbReference type="EMBL" id="JAGEUA010000006">
    <property type="protein sequence ID" value="KAL0972747.1"/>
    <property type="molecule type" value="Genomic_DNA"/>
</dbReference>
<evidence type="ECO:0000313" key="2">
    <source>
        <dbReference type="EMBL" id="KAL0972747.1"/>
    </source>
</evidence>